<name>A0A1W7D3K7_9ACTN</name>
<proteinExistence type="predicted"/>
<dbReference type="AlphaFoldDB" id="A0A1W7D3K7"/>
<dbReference type="KEGG" id="smao:CAG99_25165"/>
<feature type="region of interest" description="Disordered" evidence="1">
    <location>
        <begin position="27"/>
        <end position="111"/>
    </location>
</feature>
<dbReference type="Proteomes" id="UP000194218">
    <property type="component" value="Chromosome"/>
</dbReference>
<evidence type="ECO:0000256" key="1">
    <source>
        <dbReference type="SAM" id="MobiDB-lite"/>
    </source>
</evidence>
<reference evidence="2 3" key="1">
    <citation type="submission" date="2017-05" db="EMBL/GenBank/DDBJ databases">
        <title>Complete genome sequence of Streptomyces sp. SCSIO 03032 revealed the diverse biosynthetic pathways for its bioactive secondary metabolites.</title>
        <authorList>
            <person name="Ma L."/>
            <person name="Zhu Y."/>
            <person name="Zhang W."/>
            <person name="Zhang G."/>
            <person name="Tian X."/>
            <person name="Zhang S."/>
            <person name="Zhang C."/>
        </authorList>
    </citation>
    <scope>NUCLEOTIDE SEQUENCE [LARGE SCALE GENOMIC DNA]</scope>
    <source>
        <strain evidence="2 3">SCSIO 03032</strain>
    </source>
</reference>
<organism evidence="2 3">
    <name type="scientific">Streptomyces marincola</name>
    <dbReference type="NCBI Taxonomy" id="2878388"/>
    <lineage>
        <taxon>Bacteria</taxon>
        <taxon>Bacillati</taxon>
        <taxon>Actinomycetota</taxon>
        <taxon>Actinomycetes</taxon>
        <taxon>Kitasatosporales</taxon>
        <taxon>Streptomycetaceae</taxon>
        <taxon>Streptomyces</taxon>
    </lineage>
</organism>
<dbReference type="EMBL" id="CP021121">
    <property type="protein sequence ID" value="ARQ71683.1"/>
    <property type="molecule type" value="Genomic_DNA"/>
</dbReference>
<gene>
    <name evidence="2" type="ORF">CAG99_25165</name>
</gene>
<protein>
    <submittedName>
        <fullName evidence="2">Uncharacterized protein</fullName>
    </submittedName>
</protein>
<keyword evidence="3" id="KW-1185">Reference proteome</keyword>
<evidence type="ECO:0000313" key="2">
    <source>
        <dbReference type="EMBL" id="ARQ71683.1"/>
    </source>
</evidence>
<accession>A0A1W7D3K7</accession>
<evidence type="ECO:0000313" key="3">
    <source>
        <dbReference type="Proteomes" id="UP000194218"/>
    </source>
</evidence>
<sequence>MPGQGAGGTTRSPWYAPPVEEVNAAIRSLASPGPRPRGTGPAPRPGRARVRPDGPAGARPEASWGAGGGRVRVRSQAVRTVPGGRAVEAPREAALALTEQAHEAEEPEALP</sequence>